<organism evidence="2">
    <name type="scientific">uncultured Acidimicrobiales bacterium</name>
    <dbReference type="NCBI Taxonomy" id="310071"/>
    <lineage>
        <taxon>Bacteria</taxon>
        <taxon>Bacillati</taxon>
        <taxon>Actinomycetota</taxon>
        <taxon>Acidimicrobiia</taxon>
        <taxon>Acidimicrobiales</taxon>
        <taxon>environmental samples</taxon>
    </lineage>
</organism>
<feature type="region of interest" description="Disordered" evidence="1">
    <location>
        <begin position="1"/>
        <end position="68"/>
    </location>
</feature>
<name>A0A6J4IDY5_9ACTN</name>
<sequence length="68" mass="7197">HPRPRPLLGRPAGDGRALPGRLGALGRLPPPPAIGPPHLPAVAPRLPPGPPLRGRFLPRPPHLQHQPL</sequence>
<gene>
    <name evidence="2" type="ORF">AVDCRST_MAG76-2220</name>
</gene>
<feature type="non-terminal residue" evidence="2">
    <location>
        <position position="1"/>
    </location>
</feature>
<dbReference type="EMBL" id="CADCSZ010000138">
    <property type="protein sequence ID" value="CAA9249875.1"/>
    <property type="molecule type" value="Genomic_DNA"/>
</dbReference>
<feature type="compositionally biased region" description="Pro residues" evidence="1">
    <location>
        <begin position="28"/>
        <end position="51"/>
    </location>
</feature>
<feature type="compositionally biased region" description="Low complexity" evidence="1">
    <location>
        <begin position="52"/>
        <end position="68"/>
    </location>
</feature>
<evidence type="ECO:0000313" key="2">
    <source>
        <dbReference type="EMBL" id="CAA9249875.1"/>
    </source>
</evidence>
<feature type="non-terminal residue" evidence="2">
    <location>
        <position position="68"/>
    </location>
</feature>
<dbReference type="AlphaFoldDB" id="A0A6J4IDY5"/>
<evidence type="ECO:0000256" key="1">
    <source>
        <dbReference type="SAM" id="MobiDB-lite"/>
    </source>
</evidence>
<reference evidence="2" key="1">
    <citation type="submission" date="2020-02" db="EMBL/GenBank/DDBJ databases">
        <authorList>
            <person name="Meier V. D."/>
        </authorList>
    </citation>
    <scope>NUCLEOTIDE SEQUENCE</scope>
    <source>
        <strain evidence="2">AVDCRST_MAG76</strain>
    </source>
</reference>
<accession>A0A6J4IDY5</accession>
<protein>
    <submittedName>
        <fullName evidence="2">Uncharacterized protein</fullName>
    </submittedName>
</protein>
<feature type="compositionally biased region" description="Low complexity" evidence="1">
    <location>
        <begin position="1"/>
        <end position="27"/>
    </location>
</feature>
<proteinExistence type="predicted"/>